<sequence length="115" mass="12936">MGFLSPRKKTAALACRVLYLETPQRTPSLTVCLCVGFFGHALSEWFFQLFGNLLWLQAPVRTPVVTLPTRLDTCQRVRKGRRLEEWEGERAVAVGVDYSLEVENPDLAFLVPGLA</sequence>
<accession>A0A3M0IXZ3</accession>
<name>A0A3M0IXZ3_HIRRU</name>
<protein>
    <submittedName>
        <fullName evidence="1">Uncharacterized protein</fullName>
    </submittedName>
</protein>
<keyword evidence="2" id="KW-1185">Reference proteome</keyword>
<reference evidence="1 2" key="1">
    <citation type="submission" date="2018-07" db="EMBL/GenBank/DDBJ databases">
        <title>A high quality draft genome assembly of the barn swallow (H. rustica rustica).</title>
        <authorList>
            <person name="Formenti G."/>
            <person name="Chiara M."/>
            <person name="Poveda L."/>
            <person name="Francoijs K.-J."/>
            <person name="Bonisoli-Alquati A."/>
            <person name="Canova L."/>
            <person name="Gianfranceschi L."/>
            <person name="Horner D.S."/>
            <person name="Saino N."/>
        </authorList>
    </citation>
    <scope>NUCLEOTIDE SEQUENCE [LARGE SCALE GENOMIC DNA]</scope>
    <source>
        <strain evidence="1">Chelidonia</strain>
        <tissue evidence="1">Blood</tissue>
    </source>
</reference>
<evidence type="ECO:0000313" key="2">
    <source>
        <dbReference type="Proteomes" id="UP000269221"/>
    </source>
</evidence>
<dbReference type="EMBL" id="QRBI01000208">
    <property type="protein sequence ID" value="RMB93704.1"/>
    <property type="molecule type" value="Genomic_DNA"/>
</dbReference>
<evidence type="ECO:0000313" key="1">
    <source>
        <dbReference type="EMBL" id="RMB93704.1"/>
    </source>
</evidence>
<gene>
    <name evidence="1" type="ORF">DUI87_29934</name>
</gene>
<dbReference type="AlphaFoldDB" id="A0A3M0IXZ3"/>
<proteinExistence type="predicted"/>
<comment type="caution">
    <text evidence="1">The sequence shown here is derived from an EMBL/GenBank/DDBJ whole genome shotgun (WGS) entry which is preliminary data.</text>
</comment>
<dbReference type="Proteomes" id="UP000269221">
    <property type="component" value="Unassembled WGS sequence"/>
</dbReference>
<organism evidence="1 2">
    <name type="scientific">Hirundo rustica rustica</name>
    <dbReference type="NCBI Taxonomy" id="333673"/>
    <lineage>
        <taxon>Eukaryota</taxon>
        <taxon>Metazoa</taxon>
        <taxon>Chordata</taxon>
        <taxon>Craniata</taxon>
        <taxon>Vertebrata</taxon>
        <taxon>Euteleostomi</taxon>
        <taxon>Archelosauria</taxon>
        <taxon>Archosauria</taxon>
        <taxon>Dinosauria</taxon>
        <taxon>Saurischia</taxon>
        <taxon>Theropoda</taxon>
        <taxon>Coelurosauria</taxon>
        <taxon>Aves</taxon>
        <taxon>Neognathae</taxon>
        <taxon>Neoaves</taxon>
        <taxon>Telluraves</taxon>
        <taxon>Australaves</taxon>
        <taxon>Passeriformes</taxon>
        <taxon>Sylvioidea</taxon>
        <taxon>Hirundinidae</taxon>
        <taxon>Hirundo</taxon>
    </lineage>
</organism>